<dbReference type="EMBL" id="OZ035841">
    <property type="protein sequence ID" value="CAL1591394.1"/>
    <property type="molecule type" value="Genomic_DNA"/>
</dbReference>
<proteinExistence type="predicted"/>
<evidence type="ECO:0000313" key="2">
    <source>
        <dbReference type="EMBL" id="CAL1591394.1"/>
    </source>
</evidence>
<feature type="transmembrane region" description="Helical" evidence="1">
    <location>
        <begin position="132"/>
        <end position="153"/>
    </location>
</feature>
<dbReference type="AlphaFoldDB" id="A0AAV2KT84"/>
<keyword evidence="1" id="KW-0472">Membrane</keyword>
<accession>A0AAV2KT84</accession>
<dbReference type="Proteomes" id="UP001497482">
    <property type="component" value="Chromosome 19"/>
</dbReference>
<keyword evidence="3" id="KW-1185">Reference proteome</keyword>
<protein>
    <submittedName>
        <fullName evidence="2">Uncharacterized protein</fullName>
    </submittedName>
</protein>
<feature type="transmembrane region" description="Helical" evidence="1">
    <location>
        <begin position="91"/>
        <end position="120"/>
    </location>
</feature>
<keyword evidence="1" id="KW-1133">Transmembrane helix</keyword>
<evidence type="ECO:0000313" key="3">
    <source>
        <dbReference type="Proteomes" id="UP001497482"/>
    </source>
</evidence>
<evidence type="ECO:0000256" key="1">
    <source>
        <dbReference type="SAM" id="Phobius"/>
    </source>
</evidence>
<sequence length="167" mass="18479">MDGGRGVCNWWGWGVWGVAKEWMWCWGKVNGVGMGISGWWCCGGKDEKECIVWMGWWGWMGMFVIGVNWVVGFDDLNWCEWGCGCGGMDGVFVGAWGGVWCSWGEVSGGIGMAMWLGWLIKGMSGGGYYGMWYEGWGIWMWVFVIGRCVVRVVEGWGLGYGGKGGEG</sequence>
<name>A0AAV2KT84_KNICA</name>
<reference evidence="2 3" key="1">
    <citation type="submission" date="2024-04" db="EMBL/GenBank/DDBJ databases">
        <authorList>
            <person name="Waldvogel A.-M."/>
            <person name="Schoenle A."/>
        </authorList>
    </citation>
    <scope>NUCLEOTIDE SEQUENCE [LARGE SCALE GENOMIC DNA]</scope>
</reference>
<organism evidence="2 3">
    <name type="scientific">Knipowitschia caucasica</name>
    <name type="common">Caucasian dwarf goby</name>
    <name type="synonym">Pomatoschistus caucasicus</name>
    <dbReference type="NCBI Taxonomy" id="637954"/>
    <lineage>
        <taxon>Eukaryota</taxon>
        <taxon>Metazoa</taxon>
        <taxon>Chordata</taxon>
        <taxon>Craniata</taxon>
        <taxon>Vertebrata</taxon>
        <taxon>Euteleostomi</taxon>
        <taxon>Actinopterygii</taxon>
        <taxon>Neopterygii</taxon>
        <taxon>Teleostei</taxon>
        <taxon>Neoteleostei</taxon>
        <taxon>Acanthomorphata</taxon>
        <taxon>Gobiaria</taxon>
        <taxon>Gobiiformes</taxon>
        <taxon>Gobioidei</taxon>
        <taxon>Gobiidae</taxon>
        <taxon>Gobiinae</taxon>
        <taxon>Knipowitschia</taxon>
    </lineage>
</organism>
<gene>
    <name evidence="2" type="ORF">KC01_LOCUS20765</name>
</gene>
<keyword evidence="1" id="KW-0812">Transmembrane</keyword>
<feature type="transmembrane region" description="Helical" evidence="1">
    <location>
        <begin position="50"/>
        <end position="71"/>
    </location>
</feature>